<keyword evidence="9 15" id="KW-1133">Transmembrane helix</keyword>
<evidence type="ECO:0000256" key="14">
    <source>
        <dbReference type="ARBA" id="ARBA00046701"/>
    </source>
</evidence>
<evidence type="ECO:0000256" key="4">
    <source>
        <dbReference type="ARBA" id="ARBA00022448"/>
    </source>
</evidence>
<dbReference type="Pfam" id="PF22099">
    <property type="entry name" value="MRS2-like"/>
    <property type="match status" value="1"/>
</dbReference>
<keyword evidence="11" id="KW-0496">Mitochondrion</keyword>
<keyword evidence="5 15" id="KW-0812">Transmembrane</keyword>
<evidence type="ECO:0000256" key="11">
    <source>
        <dbReference type="ARBA" id="ARBA00023128"/>
    </source>
</evidence>
<evidence type="ECO:0000313" key="17">
    <source>
        <dbReference type="Proteomes" id="UP001197328"/>
    </source>
</evidence>
<dbReference type="PANTHER" id="PTHR13890:SF27">
    <property type="entry name" value="MAGNESIUM TRANSPORTER MRS2, MITOCHONDRIAL"/>
    <property type="match status" value="1"/>
</dbReference>
<accession>A0ABQ7S1M5</accession>
<evidence type="ECO:0000256" key="10">
    <source>
        <dbReference type="ARBA" id="ARBA00023065"/>
    </source>
</evidence>
<dbReference type="Gene3D" id="2.40.128.330">
    <property type="match status" value="1"/>
</dbReference>
<dbReference type="InterPro" id="IPR038495">
    <property type="entry name" value="ATPase_E_C"/>
</dbReference>
<comment type="similarity">
    <text evidence="3 15">Belongs to the CorA metal ion transporter (MIT) (TC 1.A.35) family.</text>
</comment>
<comment type="subunit">
    <text evidence="14">Homopentamer. Forms homooligomers. Interacts with MFM1.</text>
</comment>
<sequence length="616" mass="69123">MEAFITKEAEEKAKEIKLKADEEYEIEKASIVRSEINAIDSQYESKFKKASLAQQITKSTIANKTRLKILATKEEALDTIFKGAEVALVELSHDSSKYGNILKLLIEEGLYALMEPKVTVRVRKSDVELATKVGEEAAKEFKEKSNIDVSISIDESSYLNDDSAGGCIIINGTGKIEVNNTLEERLALLSKTALPALRLELFGKTPRDLAKVLRTIQPDSSDVSCTIFDASGNVVAVSKSFPKAKFLHENGLFPRDLRKIDSSNVDVAPIIAVRSNCILINLLHIKALVKADSVLVFDTANSEAASKLSLFMYDLEAKLKVKTVHGTTNVNQSYEFRALESILINVMAVLETELQQHLRVCTKILNHLDTEIDREKLRDLLVNSKKLTTFYQKSLLIKNVLDELLDNDDDLESMYLSERSVYGGPFRQEELRIDGNGSKDHESVNMSMDELDTGEIEMLLESYYKQCDEIVQQAETLINDIKSTEEIVNIILDANRNSLMVFELKISIYTMGATVATLAPALYGMNLKNYLEESEFAFGAVVFFSVVAGAAMVVNSFRHLKNVQKMNITTTEQTKKLDDKIRGQLFARFRKQKARSTPEQKDLIWKWLTNGSPKPK</sequence>
<evidence type="ECO:0000256" key="5">
    <source>
        <dbReference type="ARBA" id="ARBA00022692"/>
    </source>
</evidence>
<dbReference type="InterPro" id="IPR002842">
    <property type="entry name" value="ATPase_V1_Esu"/>
</dbReference>
<evidence type="ECO:0000313" key="16">
    <source>
        <dbReference type="EMBL" id="KAG7851853.1"/>
    </source>
</evidence>
<reference evidence="16 17" key="1">
    <citation type="journal article" date="2021" name="G3 (Bethesda)">
        <title>Genomic diversity, chromosomal rearrangements, and interspecies hybridization in the ogataea polymorpha species complex.</title>
        <authorList>
            <person name="Hanson S.J."/>
            <person name="Cinneide E.O."/>
            <person name="Salzberg L.I."/>
            <person name="Wolfe K.H."/>
            <person name="McGowan J."/>
            <person name="Fitzpatrick D.A."/>
            <person name="Matlin K."/>
        </authorList>
    </citation>
    <scope>NUCLEOTIDE SEQUENCE [LARGE SCALE GENOMIC DNA]</scope>
    <source>
        <strain evidence="16">51-138</strain>
    </source>
</reference>
<dbReference type="Gene3D" id="3.30.2320.30">
    <property type="entry name" value="ATP synthase, E subunit, C-terminal"/>
    <property type="match status" value="1"/>
</dbReference>
<feature type="transmembrane region" description="Helical" evidence="15">
    <location>
        <begin position="536"/>
        <end position="557"/>
    </location>
</feature>
<dbReference type="CDD" id="cd12823">
    <property type="entry name" value="Mrs2_Mfm1p-like"/>
    <property type="match status" value="1"/>
</dbReference>
<gene>
    <name evidence="16" type="ORF">KL940_000735</name>
</gene>
<keyword evidence="4 15" id="KW-0813">Transport</keyword>
<comment type="subcellular location">
    <subcellularLocation>
        <location evidence="1 15">Mitochondrion inner membrane</location>
        <topology evidence="1 15">Multi-pass membrane protein</topology>
    </subcellularLocation>
</comment>
<evidence type="ECO:0000256" key="3">
    <source>
        <dbReference type="ARBA" id="ARBA00009765"/>
    </source>
</evidence>
<name>A0ABQ7S1M5_PICAN</name>
<evidence type="ECO:0000256" key="6">
    <source>
        <dbReference type="ARBA" id="ARBA00022792"/>
    </source>
</evidence>
<dbReference type="Gene3D" id="1.20.58.340">
    <property type="entry name" value="Magnesium transport protein CorA, transmembrane region"/>
    <property type="match status" value="1"/>
</dbReference>
<keyword evidence="6 15" id="KW-0999">Mitochondrion inner membrane</keyword>
<keyword evidence="7 15" id="KW-0460">Magnesium</keyword>
<evidence type="ECO:0000256" key="12">
    <source>
        <dbReference type="ARBA" id="ARBA00023136"/>
    </source>
</evidence>
<evidence type="ECO:0000256" key="13">
    <source>
        <dbReference type="ARBA" id="ARBA00046105"/>
    </source>
</evidence>
<dbReference type="SUPFAM" id="SSF160527">
    <property type="entry name" value="V-type ATPase subunit E-like"/>
    <property type="match status" value="1"/>
</dbReference>
<keyword evidence="12 15" id="KW-0472">Membrane</keyword>
<evidence type="ECO:0000256" key="7">
    <source>
        <dbReference type="ARBA" id="ARBA00022842"/>
    </source>
</evidence>
<dbReference type="InterPro" id="IPR039204">
    <property type="entry name" value="MRS2-like"/>
</dbReference>
<dbReference type="Pfam" id="PF01991">
    <property type="entry name" value="vATP-synt_E"/>
    <property type="match status" value="1"/>
</dbReference>
<proteinExistence type="inferred from homology"/>
<evidence type="ECO:0000256" key="8">
    <source>
        <dbReference type="ARBA" id="ARBA00022946"/>
    </source>
</evidence>
<dbReference type="HAMAP" id="MF_00311">
    <property type="entry name" value="ATP_synth_E_arch"/>
    <property type="match status" value="1"/>
</dbReference>
<comment type="caution">
    <text evidence="15">Lacks conserved residue(s) required for the propagation of feature annotation.</text>
</comment>
<dbReference type="PANTHER" id="PTHR13890">
    <property type="entry name" value="RNA SPLICING PROTEIN MRS2, MITOCHONDRIAL"/>
    <property type="match status" value="1"/>
</dbReference>
<evidence type="ECO:0000256" key="15">
    <source>
        <dbReference type="RuleBase" id="RU366042"/>
    </source>
</evidence>
<keyword evidence="17" id="KW-1185">Reference proteome</keyword>
<evidence type="ECO:0000256" key="2">
    <source>
        <dbReference type="ARBA" id="ARBA00005901"/>
    </source>
</evidence>
<organism evidence="16 17">
    <name type="scientific">Pichia angusta</name>
    <name type="common">Yeast</name>
    <name type="synonym">Hansenula polymorpha</name>
    <dbReference type="NCBI Taxonomy" id="870730"/>
    <lineage>
        <taxon>Eukaryota</taxon>
        <taxon>Fungi</taxon>
        <taxon>Dikarya</taxon>
        <taxon>Ascomycota</taxon>
        <taxon>Saccharomycotina</taxon>
        <taxon>Pichiomycetes</taxon>
        <taxon>Pichiales</taxon>
        <taxon>Pichiaceae</taxon>
        <taxon>Ogataea</taxon>
    </lineage>
</organism>
<protein>
    <recommendedName>
        <fullName evidence="15">Magnesium transporter</fullName>
    </recommendedName>
</protein>
<evidence type="ECO:0000256" key="9">
    <source>
        <dbReference type="ARBA" id="ARBA00022989"/>
    </source>
</evidence>
<keyword evidence="10 15" id="KW-0406">Ion transport</keyword>
<dbReference type="Proteomes" id="UP001197328">
    <property type="component" value="Unassembled WGS sequence"/>
</dbReference>
<dbReference type="Gene3D" id="6.10.250.1620">
    <property type="match status" value="1"/>
</dbReference>
<keyword evidence="8" id="KW-0809">Transit peptide</keyword>
<comment type="function">
    <text evidence="13">High-conductance magnesium-selective channel that mediates the influx of magnesium into the mitochondrial matrix. Essential for the splicing of mRNA group II introns in mitochondria by affecting mitochondrial magnesium concentrations, which are critical for group II intron splicing. It also suppresses a variety of mitochondrial intron mutations and its absence may disturb the assembly of mitochondrial membrane complexes.</text>
</comment>
<comment type="caution">
    <text evidence="16">The sequence shown here is derived from an EMBL/GenBank/DDBJ whole genome shotgun (WGS) entry which is preliminary data.</text>
</comment>
<comment type="similarity">
    <text evidence="2">Belongs to the V-ATPase E subunit family.</text>
</comment>
<evidence type="ECO:0000256" key="1">
    <source>
        <dbReference type="ARBA" id="ARBA00004448"/>
    </source>
</evidence>
<dbReference type="EMBL" id="JAHLVD010000002">
    <property type="protein sequence ID" value="KAG7851853.1"/>
    <property type="molecule type" value="Genomic_DNA"/>
</dbReference>